<feature type="domain" description="Zn(2)-C6 fungal-type" evidence="7">
    <location>
        <begin position="27"/>
        <end position="61"/>
    </location>
</feature>
<keyword evidence="1" id="KW-0479">Metal-binding</keyword>
<dbReference type="InterPro" id="IPR001138">
    <property type="entry name" value="Zn2Cys6_DnaBD"/>
</dbReference>
<dbReference type="GO" id="GO:0006351">
    <property type="term" value="P:DNA-templated transcription"/>
    <property type="evidence" value="ECO:0007669"/>
    <property type="project" value="InterPro"/>
</dbReference>
<accession>A0A2B7WJ41</accession>
<reference evidence="8 9" key="1">
    <citation type="submission" date="2017-10" db="EMBL/GenBank/DDBJ databases">
        <title>Comparative genomics in systemic dimorphic fungi from Ajellomycetaceae.</title>
        <authorList>
            <person name="Munoz J.F."/>
            <person name="Mcewen J.G."/>
            <person name="Clay O.K."/>
            <person name="Cuomo C.A."/>
        </authorList>
    </citation>
    <scope>NUCLEOTIDE SEQUENCE [LARGE SCALE GENOMIC DNA]</scope>
    <source>
        <strain evidence="8 9">UAMH130</strain>
    </source>
</reference>
<sequence length="765" mass="85471">MSTTLAASSHDPYLFGKRRKVRKGTRSCWECKRRKMKCRFDPRVASTSCNGCRRRGSQCISQEFPEDLAHVPMNIRSLRPGSDGTPFGGSPPAATPSENGRADPNIVTPTSMDMEPSRYPAFDKSSEQYLTDNDTGTPASRHKYENLSRFLHESLPSREDTESICKASRHSSILSHELLTTPYSALFQTGLKTPDSFLMIPEPNVHPVLIARHLLQLAIFLQHLDPDLYKEIKGLSEPPRAIMERLVNTAISHVTTNDELLGSIESLECIMLESLYQVNIGNLRRSWIAGRRAMSAAQLMGLHRSDSQTQFKVLDPETKYTPQLMWLRIIILDRHISLLLGIPQGCIDRSMASEAHLADDYPMGRLERLHCVIMSRILERNDSKFSSHELAVTRAIDLELQKAARSLPSKWWLPPKLDIASADLQTLFWDTRRLVAQICHYNLLNQLHLPYMLRASSAESKYEYSRITSVNASREVLSRYIPLRSFNRIAYSCRTVDFLALMAAMTLLLAHMDSHRYGADNLLANQYVGDRGMIEQVQENMHEISRLNSDALSAQSSDLLKALLAIGVEDGDGRVSVKEAGSEETAQQDGTSLEEGVVRVHIPYFGIIQIAREAPTEVQPATTGTVYRAALPQVDRFRTDATININNNDCEPFHADSQLHLTSVAHPNTIIPFNNTSSDHPILSTAPSLNTHSLEAADTSASHESITPLAPQQQQYQTTFSEPGLSLTLSPLLHRGSPELTASGEDWAFQGVDMAFFEGIMRNIG</sequence>
<dbReference type="AlphaFoldDB" id="A0A2B7WJ41"/>
<evidence type="ECO:0000256" key="3">
    <source>
        <dbReference type="ARBA" id="ARBA00023125"/>
    </source>
</evidence>
<gene>
    <name evidence="8" type="ORF">GX51_06316</name>
</gene>
<dbReference type="OrthoDB" id="5392779at2759"/>
<dbReference type="PANTHER" id="PTHR47840:SF1">
    <property type="entry name" value="ZN(II)2CYS6 TRANSCRIPTION FACTOR (EUROFUNG)"/>
    <property type="match status" value="1"/>
</dbReference>
<organism evidence="8 9">
    <name type="scientific">Blastomyces parvus</name>
    <dbReference type="NCBI Taxonomy" id="2060905"/>
    <lineage>
        <taxon>Eukaryota</taxon>
        <taxon>Fungi</taxon>
        <taxon>Dikarya</taxon>
        <taxon>Ascomycota</taxon>
        <taxon>Pezizomycotina</taxon>
        <taxon>Eurotiomycetes</taxon>
        <taxon>Eurotiomycetidae</taxon>
        <taxon>Onygenales</taxon>
        <taxon>Ajellomycetaceae</taxon>
        <taxon>Blastomyces</taxon>
    </lineage>
</organism>
<dbReference type="Proteomes" id="UP000224080">
    <property type="component" value="Unassembled WGS sequence"/>
</dbReference>
<evidence type="ECO:0000256" key="1">
    <source>
        <dbReference type="ARBA" id="ARBA00022723"/>
    </source>
</evidence>
<dbReference type="GO" id="GO:0003677">
    <property type="term" value="F:DNA binding"/>
    <property type="evidence" value="ECO:0007669"/>
    <property type="project" value="UniProtKB-KW"/>
</dbReference>
<name>A0A2B7WJ41_9EURO</name>
<dbReference type="PROSITE" id="PS50048">
    <property type="entry name" value="ZN2_CY6_FUNGAL_2"/>
    <property type="match status" value="1"/>
</dbReference>
<keyword evidence="3" id="KW-0238">DNA-binding</keyword>
<dbReference type="InterPro" id="IPR007219">
    <property type="entry name" value="XnlR_reg_dom"/>
</dbReference>
<dbReference type="InterPro" id="IPR036864">
    <property type="entry name" value="Zn2-C6_fun-type_DNA-bd_sf"/>
</dbReference>
<dbReference type="SUPFAM" id="SSF57701">
    <property type="entry name" value="Zn2/Cys6 DNA-binding domain"/>
    <property type="match status" value="1"/>
</dbReference>
<dbReference type="GO" id="GO:0008270">
    <property type="term" value="F:zinc ion binding"/>
    <property type="evidence" value="ECO:0007669"/>
    <property type="project" value="InterPro"/>
</dbReference>
<protein>
    <recommendedName>
        <fullName evidence="7">Zn(2)-C6 fungal-type domain-containing protein</fullName>
    </recommendedName>
</protein>
<dbReference type="PANTHER" id="PTHR47840">
    <property type="entry name" value="ZN(II)2CYS6 TRANSCRIPTION FACTOR (EUROFUNG)-RELATED"/>
    <property type="match status" value="1"/>
</dbReference>
<dbReference type="PROSITE" id="PS00463">
    <property type="entry name" value="ZN2_CY6_FUNGAL_1"/>
    <property type="match status" value="1"/>
</dbReference>
<evidence type="ECO:0000313" key="9">
    <source>
        <dbReference type="Proteomes" id="UP000224080"/>
    </source>
</evidence>
<keyword evidence="4" id="KW-0804">Transcription</keyword>
<keyword evidence="2" id="KW-0805">Transcription regulation</keyword>
<evidence type="ECO:0000259" key="7">
    <source>
        <dbReference type="PROSITE" id="PS50048"/>
    </source>
</evidence>
<evidence type="ECO:0000256" key="6">
    <source>
        <dbReference type="SAM" id="MobiDB-lite"/>
    </source>
</evidence>
<feature type="region of interest" description="Disordered" evidence="6">
    <location>
        <begin position="75"/>
        <end position="115"/>
    </location>
</feature>
<evidence type="ECO:0000256" key="2">
    <source>
        <dbReference type="ARBA" id="ARBA00023015"/>
    </source>
</evidence>
<evidence type="ECO:0000256" key="5">
    <source>
        <dbReference type="ARBA" id="ARBA00023242"/>
    </source>
</evidence>
<dbReference type="Gene3D" id="4.10.240.10">
    <property type="entry name" value="Zn(2)-C6 fungal-type DNA-binding domain"/>
    <property type="match status" value="1"/>
</dbReference>
<evidence type="ECO:0000256" key="4">
    <source>
        <dbReference type="ARBA" id="ARBA00023163"/>
    </source>
</evidence>
<proteinExistence type="predicted"/>
<dbReference type="EMBL" id="PDNC01000102">
    <property type="protein sequence ID" value="PGG99383.1"/>
    <property type="molecule type" value="Genomic_DNA"/>
</dbReference>
<dbReference type="CDD" id="cd00067">
    <property type="entry name" value="GAL4"/>
    <property type="match status" value="1"/>
</dbReference>
<evidence type="ECO:0000313" key="8">
    <source>
        <dbReference type="EMBL" id="PGG99383.1"/>
    </source>
</evidence>
<keyword evidence="5" id="KW-0539">Nucleus</keyword>
<dbReference type="SMART" id="SM00906">
    <property type="entry name" value="Fungal_trans"/>
    <property type="match status" value="1"/>
</dbReference>
<dbReference type="CDD" id="cd12148">
    <property type="entry name" value="fungal_TF_MHR"/>
    <property type="match status" value="1"/>
</dbReference>
<keyword evidence="9" id="KW-1185">Reference proteome</keyword>
<dbReference type="STRING" id="2060905.A0A2B7WJ41"/>
<comment type="caution">
    <text evidence="8">The sequence shown here is derived from an EMBL/GenBank/DDBJ whole genome shotgun (WGS) entry which is preliminary data.</text>
</comment>
<dbReference type="GO" id="GO:0000981">
    <property type="term" value="F:DNA-binding transcription factor activity, RNA polymerase II-specific"/>
    <property type="evidence" value="ECO:0007669"/>
    <property type="project" value="InterPro"/>
</dbReference>